<dbReference type="STRING" id="2340.JV46_27950"/>
<organism evidence="4 5">
    <name type="scientific">Solemya velum gill symbiont</name>
    <dbReference type="NCBI Taxonomy" id="2340"/>
    <lineage>
        <taxon>Bacteria</taxon>
        <taxon>Pseudomonadati</taxon>
        <taxon>Pseudomonadota</taxon>
        <taxon>Gammaproteobacteria</taxon>
        <taxon>sulfur-oxidizing symbionts</taxon>
    </lineage>
</organism>
<evidence type="ECO:0000256" key="1">
    <source>
        <dbReference type="ARBA" id="ARBA00010211"/>
    </source>
</evidence>
<evidence type="ECO:0000259" key="3">
    <source>
        <dbReference type="Pfam" id="PF01557"/>
    </source>
</evidence>
<keyword evidence="5" id="KW-1185">Reference proteome</keyword>
<accession>A0A0B0HAH1</accession>
<dbReference type="OrthoDB" id="9805307at2"/>
<sequence>MKLASFTLKGNKNPLYGVIRNGEVFVPGTDFISIHASLRDVIEANALEQLERSCNGTKAYSLNEVSLLPPVPNARRVICAGMNYQKVYPVDIDKPPEPENILLFSKLEGTLVGHADELEMPPGEAGLSYDYEGELVCIIGKGGRYISQQDALEHIAGFTIMNDGSVRDWQKQSIHAGKNFANSGSCGPWMVTRDDIPDVTEVRIETRLNGDNVQSASVREMLFPIEELICYISHTIDLKPGDMIATGSPDGSGGSLNPKRYLRDGDKLEIEITDIGTLKNRVCSQQFMGFEKQKMSV</sequence>
<dbReference type="AlphaFoldDB" id="A0A0B0HAH1"/>
<dbReference type="GO" id="GO:0044281">
    <property type="term" value="P:small molecule metabolic process"/>
    <property type="evidence" value="ECO:0007669"/>
    <property type="project" value="UniProtKB-ARBA"/>
</dbReference>
<comment type="caution">
    <text evidence="4">The sequence shown here is derived from an EMBL/GenBank/DDBJ whole genome shotgun (WGS) entry which is preliminary data.</text>
</comment>
<proteinExistence type="inferred from homology"/>
<dbReference type="InterPro" id="IPR011234">
    <property type="entry name" value="Fumarylacetoacetase-like_C"/>
</dbReference>
<dbReference type="InterPro" id="IPR051121">
    <property type="entry name" value="FAH"/>
</dbReference>
<dbReference type="Pfam" id="PF01557">
    <property type="entry name" value="FAA_hydrolase"/>
    <property type="match status" value="1"/>
</dbReference>
<dbReference type="SUPFAM" id="SSF56529">
    <property type="entry name" value="FAH"/>
    <property type="match status" value="1"/>
</dbReference>
<dbReference type="Proteomes" id="UP000030856">
    <property type="component" value="Unassembled WGS sequence"/>
</dbReference>
<name>A0A0B0HAH1_SOVGS</name>
<dbReference type="eggNOG" id="COG0179">
    <property type="taxonomic scope" value="Bacteria"/>
</dbReference>
<dbReference type="PANTHER" id="PTHR42796">
    <property type="entry name" value="FUMARYLACETOACETATE HYDROLASE DOMAIN-CONTAINING PROTEIN 2A-RELATED"/>
    <property type="match status" value="1"/>
</dbReference>
<feature type="domain" description="Fumarylacetoacetase-like C-terminal" evidence="3">
    <location>
        <begin position="77"/>
        <end position="282"/>
    </location>
</feature>
<dbReference type="PANTHER" id="PTHR42796:SF4">
    <property type="entry name" value="FUMARYLACETOACETATE HYDROLASE DOMAIN-CONTAINING PROTEIN 2A"/>
    <property type="match status" value="1"/>
</dbReference>
<dbReference type="InterPro" id="IPR036663">
    <property type="entry name" value="Fumarylacetoacetase_C_sf"/>
</dbReference>
<evidence type="ECO:0000313" key="5">
    <source>
        <dbReference type="Proteomes" id="UP000030856"/>
    </source>
</evidence>
<comment type="similarity">
    <text evidence="1">Belongs to the FAH family.</text>
</comment>
<dbReference type="GO" id="GO:0046872">
    <property type="term" value="F:metal ion binding"/>
    <property type="evidence" value="ECO:0007669"/>
    <property type="project" value="UniProtKB-KW"/>
</dbReference>
<dbReference type="Gene3D" id="3.90.850.10">
    <property type="entry name" value="Fumarylacetoacetase-like, C-terminal domain"/>
    <property type="match status" value="1"/>
</dbReference>
<dbReference type="GO" id="GO:0003824">
    <property type="term" value="F:catalytic activity"/>
    <property type="evidence" value="ECO:0007669"/>
    <property type="project" value="InterPro"/>
</dbReference>
<reference evidence="4 5" key="1">
    <citation type="journal article" date="2014" name="BMC Genomics">
        <title>The genome of the intracellular bacterium of the coastal bivalve, Solemya velum: a blueprint for thriving in and out of symbiosis.</title>
        <authorList>
            <person name="Dmytrenko O."/>
            <person name="Russell S.L."/>
            <person name="Loo W.T."/>
            <person name="Fontanez K.M."/>
            <person name="Liao L."/>
            <person name="Roeselers G."/>
            <person name="Sharma R."/>
            <person name="Stewart F.J."/>
            <person name="Newton I.L."/>
            <person name="Woyke T."/>
            <person name="Wu D."/>
            <person name="Lang J.M."/>
            <person name="Eisen J.A."/>
            <person name="Cavanaugh C.M."/>
        </authorList>
    </citation>
    <scope>NUCLEOTIDE SEQUENCE [LARGE SCALE GENOMIC DNA]</scope>
    <source>
        <strain evidence="4 5">WH</strain>
    </source>
</reference>
<keyword evidence="2" id="KW-0479">Metal-binding</keyword>
<dbReference type="EMBL" id="JRAA01000003">
    <property type="protein sequence ID" value="KHF24401.1"/>
    <property type="molecule type" value="Genomic_DNA"/>
</dbReference>
<protein>
    <submittedName>
        <fullName evidence="4">2-keto-4-pentenoate hydratase/2-oxohepta-3-ene-1,7-dioic acid hydratase</fullName>
    </submittedName>
</protein>
<dbReference type="RefSeq" id="WP_052132325.1">
    <property type="nucleotide sequence ID" value="NZ_JRAA01000003.1"/>
</dbReference>
<evidence type="ECO:0000256" key="2">
    <source>
        <dbReference type="ARBA" id="ARBA00022723"/>
    </source>
</evidence>
<gene>
    <name evidence="4" type="ORF">JV46_27950</name>
</gene>
<evidence type="ECO:0000313" key="4">
    <source>
        <dbReference type="EMBL" id="KHF24401.1"/>
    </source>
</evidence>